<dbReference type="PROSITE" id="PS51257">
    <property type="entry name" value="PROKAR_LIPOPROTEIN"/>
    <property type="match status" value="1"/>
</dbReference>
<evidence type="ECO:0000313" key="1">
    <source>
        <dbReference type="EMBL" id="GAL02273.1"/>
    </source>
</evidence>
<proteinExistence type="predicted"/>
<protein>
    <recommendedName>
        <fullName evidence="3">Lipoprotein</fullName>
    </recommendedName>
</protein>
<sequence>MMKKTLSLLMLVAALSGCEEANKAIDKAQDAANSAVDTMQEKMESVDLGELNLEKLGDTSKSAEALILAVDEA</sequence>
<reference evidence="1 2" key="1">
    <citation type="journal article" date="2014" name="Genome Announc.">
        <title>Draft Genome Sequences of Two Vibrionaceae Species, Vibrio ponticus C121 and Photobacterium aphoticum C119, Isolated as Coral Reef Microbiota.</title>
        <authorList>
            <person name="Al-saari N."/>
            <person name="Meirelles P.M."/>
            <person name="Mino S."/>
            <person name="Suda W."/>
            <person name="Oshima K."/>
            <person name="Hattori M."/>
            <person name="Ohkuma M."/>
            <person name="Thompson F.L."/>
            <person name="Gomez-Gil B."/>
            <person name="Sawabe T."/>
            <person name="Sawabe T."/>
        </authorList>
    </citation>
    <scope>NUCLEOTIDE SEQUENCE [LARGE SCALE GENOMIC DNA]</scope>
    <source>
        <strain evidence="1 2">JCM 19237</strain>
    </source>
</reference>
<accession>A0A090QJ34</accession>
<gene>
    <name evidence="1" type="ORF">JCM19237_5166</name>
</gene>
<organism evidence="1 2">
    <name type="scientific">Photobacterium aphoticum</name>
    <dbReference type="NCBI Taxonomy" id="754436"/>
    <lineage>
        <taxon>Bacteria</taxon>
        <taxon>Pseudomonadati</taxon>
        <taxon>Pseudomonadota</taxon>
        <taxon>Gammaproteobacteria</taxon>
        <taxon>Vibrionales</taxon>
        <taxon>Vibrionaceae</taxon>
        <taxon>Photobacterium</taxon>
    </lineage>
</organism>
<comment type="caution">
    <text evidence="1">The sequence shown here is derived from an EMBL/GenBank/DDBJ whole genome shotgun (WGS) entry which is preliminary data.</text>
</comment>
<dbReference type="AlphaFoldDB" id="A0A090QJ34"/>
<evidence type="ECO:0000313" key="2">
    <source>
        <dbReference type="Proteomes" id="UP000029227"/>
    </source>
</evidence>
<name>A0A090QJ34_9GAMM</name>
<dbReference type="eggNOG" id="ENOG5034234">
    <property type="taxonomic scope" value="Bacteria"/>
</dbReference>
<dbReference type="Proteomes" id="UP000029227">
    <property type="component" value="Unassembled WGS sequence"/>
</dbReference>
<dbReference type="EMBL" id="BBMN01000001">
    <property type="protein sequence ID" value="GAL02273.1"/>
    <property type="molecule type" value="Genomic_DNA"/>
</dbReference>
<evidence type="ECO:0008006" key="3">
    <source>
        <dbReference type="Google" id="ProtNLM"/>
    </source>
</evidence>